<feature type="compositionally biased region" description="Low complexity" evidence="1">
    <location>
        <begin position="107"/>
        <end position="120"/>
    </location>
</feature>
<evidence type="ECO:0000256" key="1">
    <source>
        <dbReference type="SAM" id="MobiDB-lite"/>
    </source>
</evidence>
<dbReference type="Proteomes" id="UP001295423">
    <property type="component" value="Unassembled WGS sequence"/>
</dbReference>
<evidence type="ECO:0008006" key="4">
    <source>
        <dbReference type="Google" id="ProtNLM"/>
    </source>
</evidence>
<dbReference type="PANTHER" id="PTHR35512">
    <property type="entry name" value="OS11G0550900 PROTEIN"/>
    <property type="match status" value="1"/>
</dbReference>
<comment type="caution">
    <text evidence="2">The sequence shown here is derived from an EMBL/GenBank/DDBJ whole genome shotgun (WGS) entry which is preliminary data.</text>
</comment>
<sequence length="269" mass="29401">MFDVSWGELLVLGSVGAALAGRRDLPSACRFAGMQVGRVVGLLQGARARADQFSTQNELRQLQNELRSGLRELDQVKTELVVAASMGRTLGATTPSANRLVSNKSSNNNNNNNNTNNNTNRTPYRTKIQSSTITAPQVGNVSVSTASKSRQTPPQPTISTADAMMESLSLSPSSIIQSERASMEEEWEKQGISFRSAAEQGSWMNTGNVTASSSSSTANTGSEILENLMHQNLVFDQYNRVVANQEHEMQQRIEQIKAKGRNHRTDEKK</sequence>
<organism evidence="2 3">
    <name type="scientific">Cylindrotheca closterium</name>
    <dbReference type="NCBI Taxonomy" id="2856"/>
    <lineage>
        <taxon>Eukaryota</taxon>
        <taxon>Sar</taxon>
        <taxon>Stramenopiles</taxon>
        <taxon>Ochrophyta</taxon>
        <taxon>Bacillariophyta</taxon>
        <taxon>Bacillariophyceae</taxon>
        <taxon>Bacillariophycidae</taxon>
        <taxon>Bacillariales</taxon>
        <taxon>Bacillariaceae</taxon>
        <taxon>Cylindrotheca</taxon>
    </lineage>
</organism>
<gene>
    <name evidence="2" type="ORF">CYCCA115_LOCUS12412</name>
</gene>
<feature type="region of interest" description="Disordered" evidence="1">
    <location>
        <begin position="92"/>
        <end position="158"/>
    </location>
</feature>
<reference evidence="2" key="1">
    <citation type="submission" date="2023-08" db="EMBL/GenBank/DDBJ databases">
        <authorList>
            <person name="Audoor S."/>
            <person name="Bilcke G."/>
        </authorList>
    </citation>
    <scope>NUCLEOTIDE SEQUENCE</scope>
</reference>
<keyword evidence="3" id="KW-1185">Reference proteome</keyword>
<evidence type="ECO:0000313" key="2">
    <source>
        <dbReference type="EMBL" id="CAJ1950080.1"/>
    </source>
</evidence>
<protein>
    <recommendedName>
        <fullName evidence="4">Sec-independent protein translocase protein TatB</fullName>
    </recommendedName>
</protein>
<evidence type="ECO:0000313" key="3">
    <source>
        <dbReference type="Proteomes" id="UP001295423"/>
    </source>
</evidence>
<dbReference type="AlphaFoldDB" id="A0AAD2FR31"/>
<dbReference type="PANTHER" id="PTHR35512:SF1">
    <property type="entry name" value="OS11G0550900 PROTEIN"/>
    <property type="match status" value="1"/>
</dbReference>
<dbReference type="EMBL" id="CAKOGP040001759">
    <property type="protein sequence ID" value="CAJ1950080.1"/>
    <property type="molecule type" value="Genomic_DNA"/>
</dbReference>
<name>A0AAD2FR31_9STRA</name>
<feature type="compositionally biased region" description="Polar residues" evidence="1">
    <location>
        <begin position="121"/>
        <end position="158"/>
    </location>
</feature>
<proteinExistence type="predicted"/>
<accession>A0AAD2FR31</accession>
<feature type="compositionally biased region" description="Polar residues" evidence="1">
    <location>
        <begin position="92"/>
        <end position="106"/>
    </location>
</feature>